<evidence type="ECO:0000313" key="8">
    <source>
        <dbReference type="Proteomes" id="UP000295718"/>
    </source>
</evidence>
<comment type="subcellular location">
    <subcellularLocation>
        <location evidence="1">Cell membrane</location>
        <topology evidence="1">Multi-pass membrane protein</topology>
    </subcellularLocation>
</comment>
<organism evidence="7 8">
    <name type="scientific">Kineothrix alysoides</name>
    <dbReference type="NCBI Taxonomy" id="1469948"/>
    <lineage>
        <taxon>Bacteria</taxon>
        <taxon>Bacillati</taxon>
        <taxon>Bacillota</taxon>
        <taxon>Clostridia</taxon>
        <taxon>Lachnospirales</taxon>
        <taxon>Lachnospiraceae</taxon>
        <taxon>Kineothrix</taxon>
    </lineage>
</organism>
<dbReference type="PANTHER" id="PTHR43370:SF1">
    <property type="entry name" value="GUANOSINE ABC TRANSPORTER PERMEASE PROTEIN NUPQ"/>
    <property type="match status" value="1"/>
</dbReference>
<gene>
    <name evidence="7" type="ORF">EDD76_11133</name>
</gene>
<name>A0A4R1QRN6_9FIRM</name>
<sequence>MSVVYFIFQQTMFFMIPLLVVALGGMFSERSGVVNIALEGIMTMGAFTGILFLNLTGGSMSGQGQLLIAVIVSMVTGAIFALFHAYAAINMKADQTISGTALNLFAPAFAIFVARVIQGVQQVQFSNTFRVAKVPLLGDIPVIGDLFFKNTYITTYLGFIVFGISALVLYKTRFGLRLRACGEHPQAADAAGINVYRMQYAGVVLSGALGGLGGLVFVVPTSTNFNATVSGYGFLALAVLIFGQWKPVKILWASLFFGLMKAVAAAYSGIPFLEGLGIPSYLYKMIPYIATLIVLIFTSRNSQAPKASGIPYDKGAR</sequence>
<dbReference type="AlphaFoldDB" id="A0A4R1QRN6"/>
<evidence type="ECO:0000313" key="7">
    <source>
        <dbReference type="EMBL" id="TCL56539.1"/>
    </source>
</evidence>
<feature type="transmembrane region" description="Helical" evidence="6">
    <location>
        <begin position="151"/>
        <end position="170"/>
    </location>
</feature>
<keyword evidence="3 6" id="KW-0812">Transmembrane</keyword>
<evidence type="ECO:0000256" key="4">
    <source>
        <dbReference type="ARBA" id="ARBA00022989"/>
    </source>
</evidence>
<keyword evidence="8" id="KW-1185">Reference proteome</keyword>
<feature type="transmembrane region" description="Helical" evidence="6">
    <location>
        <begin position="101"/>
        <end position="120"/>
    </location>
</feature>
<proteinExistence type="predicted"/>
<dbReference type="Proteomes" id="UP000295718">
    <property type="component" value="Unassembled WGS sequence"/>
</dbReference>
<feature type="transmembrane region" description="Helical" evidence="6">
    <location>
        <begin position="281"/>
        <end position="298"/>
    </location>
</feature>
<feature type="transmembrane region" description="Helical" evidence="6">
    <location>
        <begin position="66"/>
        <end position="89"/>
    </location>
</feature>
<reference evidence="7 8" key="1">
    <citation type="submission" date="2019-03" db="EMBL/GenBank/DDBJ databases">
        <title>Genomic Encyclopedia of Type Strains, Phase IV (KMG-IV): sequencing the most valuable type-strain genomes for metagenomic binning, comparative biology and taxonomic classification.</title>
        <authorList>
            <person name="Goeker M."/>
        </authorList>
    </citation>
    <scope>NUCLEOTIDE SEQUENCE [LARGE SCALE GENOMIC DNA]</scope>
    <source>
        <strain evidence="7 8">DSM 100556</strain>
    </source>
</reference>
<dbReference type="PANTHER" id="PTHR43370">
    <property type="entry name" value="SUGAR ABC TRANSPORTER INTEGRAL MEMBRANE PROTEIN-RELATED"/>
    <property type="match status" value="1"/>
</dbReference>
<evidence type="ECO:0000256" key="5">
    <source>
        <dbReference type="ARBA" id="ARBA00023136"/>
    </source>
</evidence>
<protein>
    <submittedName>
        <fullName evidence="7">Nucleoside ABC transporter membrane protein</fullName>
    </submittedName>
</protein>
<comment type="caution">
    <text evidence="7">The sequence shown here is derived from an EMBL/GenBank/DDBJ whole genome shotgun (WGS) entry which is preliminary data.</text>
</comment>
<dbReference type="STRING" id="1469948.GCA_000732725_01520"/>
<evidence type="ECO:0000256" key="3">
    <source>
        <dbReference type="ARBA" id="ARBA00022692"/>
    </source>
</evidence>
<keyword evidence="5 6" id="KW-0472">Membrane</keyword>
<evidence type="ECO:0000256" key="6">
    <source>
        <dbReference type="SAM" id="Phobius"/>
    </source>
</evidence>
<feature type="transmembrane region" description="Helical" evidence="6">
    <location>
        <begin position="200"/>
        <end position="219"/>
    </location>
</feature>
<accession>A0A4R1QRN6</accession>
<evidence type="ECO:0000256" key="1">
    <source>
        <dbReference type="ARBA" id="ARBA00004651"/>
    </source>
</evidence>
<feature type="transmembrane region" description="Helical" evidence="6">
    <location>
        <begin position="33"/>
        <end position="54"/>
    </location>
</feature>
<evidence type="ECO:0000256" key="2">
    <source>
        <dbReference type="ARBA" id="ARBA00022475"/>
    </source>
</evidence>
<dbReference type="RefSeq" id="WP_031390235.1">
    <property type="nucleotide sequence ID" value="NZ_JPNB01000001.1"/>
</dbReference>
<dbReference type="EMBL" id="SLUO01000011">
    <property type="protein sequence ID" value="TCL56539.1"/>
    <property type="molecule type" value="Genomic_DNA"/>
</dbReference>
<dbReference type="Pfam" id="PF02653">
    <property type="entry name" value="BPD_transp_2"/>
    <property type="match status" value="1"/>
</dbReference>
<feature type="transmembrane region" description="Helical" evidence="6">
    <location>
        <begin position="250"/>
        <end position="269"/>
    </location>
</feature>
<feature type="transmembrane region" description="Helical" evidence="6">
    <location>
        <begin position="225"/>
        <end position="243"/>
    </location>
</feature>
<dbReference type="GO" id="GO:0005886">
    <property type="term" value="C:plasma membrane"/>
    <property type="evidence" value="ECO:0007669"/>
    <property type="project" value="UniProtKB-SubCell"/>
</dbReference>
<dbReference type="GO" id="GO:0022857">
    <property type="term" value="F:transmembrane transporter activity"/>
    <property type="evidence" value="ECO:0007669"/>
    <property type="project" value="InterPro"/>
</dbReference>
<feature type="transmembrane region" description="Helical" evidence="6">
    <location>
        <begin position="6"/>
        <end position="26"/>
    </location>
</feature>
<keyword evidence="4 6" id="KW-1133">Transmembrane helix</keyword>
<keyword evidence="2" id="KW-1003">Cell membrane</keyword>
<dbReference type="InterPro" id="IPR001851">
    <property type="entry name" value="ABC_transp_permease"/>
</dbReference>
<dbReference type="CDD" id="cd06580">
    <property type="entry name" value="TM_PBP1_transp_TpRbsC_like"/>
    <property type="match status" value="1"/>
</dbReference>
<dbReference type="OrthoDB" id="9792579at2"/>